<dbReference type="Gene3D" id="2.10.70.10">
    <property type="entry name" value="Complement Module, domain 1"/>
    <property type="match status" value="1"/>
</dbReference>
<evidence type="ECO:0000256" key="1">
    <source>
        <dbReference type="ARBA" id="ARBA00023157"/>
    </source>
</evidence>
<dbReference type="Pfam" id="PF00084">
    <property type="entry name" value="Sushi"/>
    <property type="match status" value="1"/>
</dbReference>
<dbReference type="Proteomes" id="UP001186944">
    <property type="component" value="Unassembled WGS sequence"/>
</dbReference>
<comment type="caution">
    <text evidence="5">The sequence shown here is derived from an EMBL/GenBank/DDBJ whole genome shotgun (WGS) entry which is preliminary data.</text>
</comment>
<feature type="domain" description="Sushi" evidence="4">
    <location>
        <begin position="138"/>
        <end position="205"/>
    </location>
</feature>
<comment type="caution">
    <text evidence="2">Lacks conserved residue(s) required for the propagation of feature annotation.</text>
</comment>
<dbReference type="SUPFAM" id="SSF57535">
    <property type="entry name" value="Complement control module/SCR domain"/>
    <property type="match status" value="1"/>
</dbReference>
<reference evidence="5" key="1">
    <citation type="submission" date="2019-08" db="EMBL/GenBank/DDBJ databases">
        <title>The improved chromosome-level genome for the pearl oyster Pinctada fucata martensii using PacBio sequencing and Hi-C.</title>
        <authorList>
            <person name="Zheng Z."/>
        </authorList>
    </citation>
    <scope>NUCLEOTIDE SEQUENCE</scope>
    <source>
        <strain evidence="5">ZZ-2019</strain>
        <tissue evidence="5">Adductor muscle</tissue>
    </source>
</reference>
<evidence type="ECO:0000313" key="6">
    <source>
        <dbReference type="Proteomes" id="UP001186944"/>
    </source>
</evidence>
<dbReference type="InterPro" id="IPR002035">
    <property type="entry name" value="VWF_A"/>
</dbReference>
<feature type="domain" description="VWFA" evidence="3">
    <location>
        <begin position="221"/>
        <end position="402"/>
    </location>
</feature>
<protein>
    <submittedName>
        <fullName evidence="5">Uncharacterized protein</fullName>
    </submittedName>
</protein>
<dbReference type="EMBL" id="VSWD01000006">
    <property type="protein sequence ID" value="KAK3100030.1"/>
    <property type="molecule type" value="Genomic_DNA"/>
</dbReference>
<dbReference type="PROSITE" id="PS50234">
    <property type="entry name" value="VWFA"/>
    <property type="match status" value="1"/>
</dbReference>
<keyword evidence="1" id="KW-1015">Disulfide bond</keyword>
<gene>
    <name evidence="5" type="ORF">FSP39_013682</name>
</gene>
<proteinExistence type="predicted"/>
<evidence type="ECO:0000313" key="5">
    <source>
        <dbReference type="EMBL" id="KAK3100030.1"/>
    </source>
</evidence>
<dbReference type="InterPro" id="IPR000436">
    <property type="entry name" value="Sushi_SCR_CCP_dom"/>
</dbReference>
<keyword evidence="6" id="KW-1185">Reference proteome</keyword>
<evidence type="ECO:0000259" key="4">
    <source>
        <dbReference type="PROSITE" id="PS50923"/>
    </source>
</evidence>
<accession>A0AA88YMN4</accession>
<dbReference type="AlphaFoldDB" id="A0AA88YMN4"/>
<evidence type="ECO:0000259" key="3">
    <source>
        <dbReference type="PROSITE" id="PS50234"/>
    </source>
</evidence>
<dbReference type="InterPro" id="IPR003609">
    <property type="entry name" value="Pan_app"/>
</dbReference>
<keyword evidence="2" id="KW-0768">Sushi</keyword>
<sequence>MDVEITTLTTQSLENCVHECIRRPRCLSINHKARVQLCILNFDDSESNLVTEIGSIFSPINRWNKYNVGSCWNRTRCDISERCTDGSSGPCEPSDCGHPPDVPGAMLTTGNPEIGLYSRIEYACLSGYTLHGISVVGFDCGSPTVISNTEVRLLNGSTTYRSQAEYSCEEGGICGAKMTLVNSDQAVVECQADGLWSSSSVECIIENVGMGECTNDSVVLDVAYILDDTNSVDDGEFQEQLGLFQTLSMRLTNVTSCARVSVFRHHNSFNIDFGFGSYNTTSDTCNSIGSLARRYGVGDEEIEVTSFALGHFPAIDTQENRQRGVILVVSDRSGTNWNSNAGRTVLEAADDKSIDVVTIKMGGNQQQASDNHHPIDVPGSQDLVTIADDCMTIITNVYTSAIQN</sequence>
<organism evidence="5 6">
    <name type="scientific">Pinctada imbricata</name>
    <name type="common">Atlantic pearl-oyster</name>
    <name type="synonym">Pinctada martensii</name>
    <dbReference type="NCBI Taxonomy" id="66713"/>
    <lineage>
        <taxon>Eukaryota</taxon>
        <taxon>Metazoa</taxon>
        <taxon>Spiralia</taxon>
        <taxon>Lophotrochozoa</taxon>
        <taxon>Mollusca</taxon>
        <taxon>Bivalvia</taxon>
        <taxon>Autobranchia</taxon>
        <taxon>Pteriomorphia</taxon>
        <taxon>Pterioida</taxon>
        <taxon>Pterioidea</taxon>
        <taxon>Pteriidae</taxon>
        <taxon>Pinctada</taxon>
    </lineage>
</organism>
<dbReference type="Pfam" id="PF00024">
    <property type="entry name" value="PAN_1"/>
    <property type="match status" value="1"/>
</dbReference>
<name>A0AA88YMN4_PINIB</name>
<dbReference type="PROSITE" id="PS50923">
    <property type="entry name" value="SUSHI"/>
    <property type="match status" value="1"/>
</dbReference>
<dbReference type="SMART" id="SM00032">
    <property type="entry name" value="CCP"/>
    <property type="match status" value="2"/>
</dbReference>
<dbReference type="Gene3D" id="3.40.50.410">
    <property type="entry name" value="von Willebrand factor, type A domain"/>
    <property type="match status" value="1"/>
</dbReference>
<evidence type="ECO:0000256" key="2">
    <source>
        <dbReference type="PROSITE-ProRule" id="PRU00302"/>
    </source>
</evidence>
<dbReference type="CDD" id="cd00033">
    <property type="entry name" value="CCP"/>
    <property type="match status" value="2"/>
</dbReference>
<dbReference type="InterPro" id="IPR035976">
    <property type="entry name" value="Sushi/SCR/CCP_sf"/>
</dbReference>
<dbReference type="InterPro" id="IPR036465">
    <property type="entry name" value="vWFA_dom_sf"/>
</dbReference>
<dbReference type="SUPFAM" id="SSF53300">
    <property type="entry name" value="vWA-like"/>
    <property type="match status" value="1"/>
</dbReference>